<comment type="caution">
    <text evidence="2">The sequence shown here is derived from an EMBL/GenBank/DDBJ whole genome shotgun (WGS) entry which is preliminary data.</text>
</comment>
<gene>
    <name evidence="2" type="ORF">ALQ08_200131</name>
    <name evidence="1" type="ORF">ALQ28_200052</name>
</gene>
<sequence length="85" mass="9825">MMATLLRAVINIAAITRNNIEAWLIYYKPVNCVPPAGEFELIQCLPTNAQSRPKFRPKNSVRKRLFTVYHSDCPIYLPSCDEQFH</sequence>
<dbReference type="Proteomes" id="UP000267908">
    <property type="component" value="Unassembled WGS sequence"/>
</dbReference>
<protein>
    <submittedName>
        <fullName evidence="2">Uncharacterized protein</fullName>
    </submittedName>
</protein>
<evidence type="ECO:0000313" key="1">
    <source>
        <dbReference type="EMBL" id="RMP07204.1"/>
    </source>
</evidence>
<evidence type="ECO:0000313" key="4">
    <source>
        <dbReference type="Proteomes" id="UP000269044"/>
    </source>
</evidence>
<reference evidence="3 4" key="1">
    <citation type="submission" date="2018-08" db="EMBL/GenBank/DDBJ databases">
        <title>Recombination of ecologically and evolutionarily significant loci maintains genetic cohesion in the Pseudomonas syringae species complex.</title>
        <authorList>
            <person name="Dillon M."/>
            <person name="Thakur S."/>
            <person name="Almeida R.N.D."/>
            <person name="Weir B.S."/>
            <person name="Guttman D.S."/>
        </authorList>
    </citation>
    <scope>NUCLEOTIDE SEQUENCE [LARGE SCALE GENOMIC DNA]</scope>
    <source>
        <strain evidence="2 4">ICMP 13052</strain>
        <strain evidence="1 3">ICMP 4330</strain>
    </source>
</reference>
<dbReference type="EMBL" id="RBQG01000314">
    <property type="protein sequence ID" value="RMP07204.1"/>
    <property type="molecule type" value="Genomic_DNA"/>
</dbReference>
<dbReference type="AlphaFoldDB" id="A0A0P9QPH7"/>
<evidence type="ECO:0000313" key="2">
    <source>
        <dbReference type="EMBL" id="RMQ21229.1"/>
    </source>
</evidence>
<dbReference type="EMBL" id="RBRA01000228">
    <property type="protein sequence ID" value="RMQ21229.1"/>
    <property type="molecule type" value="Genomic_DNA"/>
</dbReference>
<proteinExistence type="predicted"/>
<name>A0A0P9QPH7_9PSED</name>
<dbReference type="Proteomes" id="UP000269044">
    <property type="component" value="Unassembled WGS sequence"/>
</dbReference>
<accession>A0A0P9QPH7</accession>
<organism evidence="2 4">
    <name type="scientific">Pseudomonas syringae pv. delphinii</name>
    <dbReference type="NCBI Taxonomy" id="192088"/>
    <lineage>
        <taxon>Bacteria</taxon>
        <taxon>Pseudomonadati</taxon>
        <taxon>Pseudomonadota</taxon>
        <taxon>Gammaproteobacteria</taxon>
        <taxon>Pseudomonadales</taxon>
        <taxon>Pseudomonadaceae</taxon>
        <taxon>Pseudomonas</taxon>
    </lineage>
</organism>
<evidence type="ECO:0000313" key="3">
    <source>
        <dbReference type="Proteomes" id="UP000267908"/>
    </source>
</evidence>